<keyword evidence="2" id="KW-0732">Signal</keyword>
<accession>A0ABW4MMI5</accession>
<organism evidence="3 4">
    <name type="scientific">Fredinandcohnia salidurans</name>
    <dbReference type="NCBI Taxonomy" id="2595041"/>
    <lineage>
        <taxon>Bacteria</taxon>
        <taxon>Bacillati</taxon>
        <taxon>Bacillota</taxon>
        <taxon>Bacilli</taxon>
        <taxon>Bacillales</taxon>
        <taxon>Bacillaceae</taxon>
        <taxon>Fredinandcohnia</taxon>
    </lineage>
</organism>
<evidence type="ECO:0000313" key="3">
    <source>
        <dbReference type="EMBL" id="MFD1779085.1"/>
    </source>
</evidence>
<feature type="signal peptide" evidence="2">
    <location>
        <begin position="1"/>
        <end position="23"/>
    </location>
</feature>
<evidence type="ECO:0000313" key="4">
    <source>
        <dbReference type="Proteomes" id="UP001597227"/>
    </source>
</evidence>
<gene>
    <name evidence="3" type="ORF">ACFSFW_10440</name>
</gene>
<dbReference type="Proteomes" id="UP001597227">
    <property type="component" value="Unassembled WGS sequence"/>
</dbReference>
<name>A0ABW4MMI5_9BACI</name>
<keyword evidence="4" id="KW-1185">Reference proteome</keyword>
<feature type="chain" id="PRO_5047226901" description="Lipoprotein" evidence="2">
    <location>
        <begin position="24"/>
        <end position="210"/>
    </location>
</feature>
<sequence length="210" mass="24719">MKIKNKMILILFIFIFVSGCTNTDSVTFKEEKELLTNEILELKRLNSEKDEEIKLLKESNLSETTKLSEQKTSLEMIRWSSIARLNDYNNTFDNLTNIYKLHSDHIIKDDWYVINDDYFQFELLKYENATKVDFYTFRLESDQSPNLVFTDTDYTDGWKYTNETIGNIINKQKGSDSQGISYEPFFLIYTEVTLKDGSVIKTPNLPIYNK</sequence>
<dbReference type="RefSeq" id="WP_388037826.1">
    <property type="nucleotide sequence ID" value="NZ_JBHUEK010000017.1"/>
</dbReference>
<reference evidence="4" key="1">
    <citation type="journal article" date="2019" name="Int. J. Syst. Evol. Microbiol.">
        <title>The Global Catalogue of Microorganisms (GCM) 10K type strain sequencing project: providing services to taxonomists for standard genome sequencing and annotation.</title>
        <authorList>
            <consortium name="The Broad Institute Genomics Platform"/>
            <consortium name="The Broad Institute Genome Sequencing Center for Infectious Disease"/>
            <person name="Wu L."/>
            <person name="Ma J."/>
        </authorList>
    </citation>
    <scope>NUCLEOTIDE SEQUENCE [LARGE SCALE GENOMIC DNA]</scope>
    <source>
        <strain evidence="4">CCUG 15531</strain>
    </source>
</reference>
<feature type="coiled-coil region" evidence="1">
    <location>
        <begin position="28"/>
        <end position="59"/>
    </location>
</feature>
<protein>
    <recommendedName>
        <fullName evidence="5">Lipoprotein</fullName>
    </recommendedName>
</protein>
<comment type="caution">
    <text evidence="3">The sequence shown here is derived from an EMBL/GenBank/DDBJ whole genome shotgun (WGS) entry which is preliminary data.</text>
</comment>
<keyword evidence="1" id="KW-0175">Coiled coil</keyword>
<dbReference type="PROSITE" id="PS51257">
    <property type="entry name" value="PROKAR_LIPOPROTEIN"/>
    <property type="match status" value="1"/>
</dbReference>
<proteinExistence type="predicted"/>
<evidence type="ECO:0008006" key="5">
    <source>
        <dbReference type="Google" id="ProtNLM"/>
    </source>
</evidence>
<evidence type="ECO:0000256" key="1">
    <source>
        <dbReference type="SAM" id="Coils"/>
    </source>
</evidence>
<dbReference type="EMBL" id="JBHUEK010000017">
    <property type="protein sequence ID" value="MFD1779085.1"/>
    <property type="molecule type" value="Genomic_DNA"/>
</dbReference>
<evidence type="ECO:0000256" key="2">
    <source>
        <dbReference type="SAM" id="SignalP"/>
    </source>
</evidence>